<dbReference type="InterPro" id="IPR000668">
    <property type="entry name" value="Peptidase_C1A_C"/>
</dbReference>
<dbReference type="SUPFAM" id="SSF52540">
    <property type="entry name" value="P-loop containing nucleoside triphosphate hydrolases"/>
    <property type="match status" value="1"/>
</dbReference>
<keyword evidence="2" id="KW-1015">Disulfide bond</keyword>
<dbReference type="SUPFAM" id="SSF54001">
    <property type="entry name" value="Cysteine proteinases"/>
    <property type="match status" value="2"/>
</dbReference>
<organism evidence="4 5">
    <name type="scientific">Penstemon davidsonii</name>
    <dbReference type="NCBI Taxonomy" id="160366"/>
    <lineage>
        <taxon>Eukaryota</taxon>
        <taxon>Viridiplantae</taxon>
        <taxon>Streptophyta</taxon>
        <taxon>Embryophyta</taxon>
        <taxon>Tracheophyta</taxon>
        <taxon>Spermatophyta</taxon>
        <taxon>Magnoliopsida</taxon>
        <taxon>eudicotyledons</taxon>
        <taxon>Gunneridae</taxon>
        <taxon>Pentapetalae</taxon>
        <taxon>asterids</taxon>
        <taxon>lamiids</taxon>
        <taxon>Lamiales</taxon>
        <taxon>Plantaginaceae</taxon>
        <taxon>Cheloneae</taxon>
        <taxon>Penstemon</taxon>
    </lineage>
</organism>
<accession>A0ABR0CSI2</accession>
<dbReference type="Pfam" id="PF00271">
    <property type="entry name" value="Helicase_C"/>
    <property type="match status" value="1"/>
</dbReference>
<dbReference type="InterPro" id="IPR027417">
    <property type="entry name" value="P-loop_NTPase"/>
</dbReference>
<dbReference type="Proteomes" id="UP001291926">
    <property type="component" value="Unassembled WGS sequence"/>
</dbReference>
<dbReference type="Pfam" id="PF00112">
    <property type="entry name" value="Peptidase_C1"/>
    <property type="match status" value="2"/>
</dbReference>
<evidence type="ECO:0000313" key="5">
    <source>
        <dbReference type="Proteomes" id="UP001291926"/>
    </source>
</evidence>
<comment type="caution">
    <text evidence="4">The sequence shown here is derived from an EMBL/GenBank/DDBJ whole genome shotgun (WGS) entry which is preliminary data.</text>
</comment>
<dbReference type="PROSITE" id="PS51194">
    <property type="entry name" value="HELICASE_CTER"/>
    <property type="match status" value="1"/>
</dbReference>
<dbReference type="InterPro" id="IPR001650">
    <property type="entry name" value="Helicase_C-like"/>
</dbReference>
<dbReference type="Gene3D" id="3.90.70.10">
    <property type="entry name" value="Cysteine proteinases"/>
    <property type="match status" value="2"/>
</dbReference>
<dbReference type="EMBL" id="JAYDYQ010002686">
    <property type="protein sequence ID" value="KAK4480022.1"/>
    <property type="molecule type" value="Genomic_DNA"/>
</dbReference>
<dbReference type="PANTHER" id="PTHR12411">
    <property type="entry name" value="CYSTEINE PROTEASE FAMILY C1-RELATED"/>
    <property type="match status" value="1"/>
</dbReference>
<dbReference type="SMART" id="SM00645">
    <property type="entry name" value="Pept_C1"/>
    <property type="match status" value="1"/>
</dbReference>
<reference evidence="4 5" key="1">
    <citation type="journal article" date="2023" name="bioRxiv">
        <title>Genome report: Whole genome sequence and annotation of Penstemon davidsonii.</title>
        <authorList>
            <person name="Ostevik K.L."/>
            <person name="Alabady M."/>
            <person name="Zhang M."/>
            <person name="Rausher M.D."/>
        </authorList>
    </citation>
    <scope>NUCLEOTIDE SEQUENCE [LARGE SCALE GENOMIC DNA]</scope>
    <source>
        <strain evidence="4">DNT005</strain>
        <tissue evidence="4">Whole leaf</tissue>
    </source>
</reference>
<dbReference type="Gene3D" id="3.40.50.300">
    <property type="entry name" value="P-loop containing nucleotide triphosphate hydrolases"/>
    <property type="match status" value="1"/>
</dbReference>
<evidence type="ECO:0000256" key="1">
    <source>
        <dbReference type="ARBA" id="ARBA00008455"/>
    </source>
</evidence>
<evidence type="ECO:0000313" key="4">
    <source>
        <dbReference type="EMBL" id="KAK4480022.1"/>
    </source>
</evidence>
<evidence type="ECO:0000259" key="3">
    <source>
        <dbReference type="PROSITE" id="PS51194"/>
    </source>
</evidence>
<dbReference type="InterPro" id="IPR038765">
    <property type="entry name" value="Papain-like_cys_pep_sf"/>
</dbReference>
<evidence type="ECO:0000256" key="2">
    <source>
        <dbReference type="ARBA" id="ARBA00023157"/>
    </source>
</evidence>
<dbReference type="InterPro" id="IPR039417">
    <property type="entry name" value="Peptidase_C1A_papain-like"/>
</dbReference>
<comment type="similarity">
    <text evidence="1">Belongs to the peptidase C1 family.</text>
</comment>
<gene>
    <name evidence="4" type="ORF">RD792_013079</name>
</gene>
<proteinExistence type="inferred from homology"/>
<dbReference type="CDD" id="cd02248">
    <property type="entry name" value="Peptidase_C1A"/>
    <property type="match status" value="1"/>
</dbReference>
<sequence length="540" mass="60472">MVSKALTRPCLAVGSLCCTLRPPDGRSVTVIPGRKSGDLHRIVGYGTENGEDYWIPLKIFLDDEAELNLHGPAQVGRAKEFEAVKRAINFVSAGSNSDILDHIVFMSIKSCRGCKGGAIAASFRHIIEGLDTGKIYPYSGGIVRLSWGEELIHVVLIVGYGTENGEDYWIPLEIFVDDEAELNLHGPVQVGRAKEFEAVERAISFVSAGSNSDVLDHIAMPCRRVPVLHTPVSRRAVRYSNPRKKKVVFIDFFVRIPEGDENELKKAVKRQPVATCIAINFRSCTYAGGIVRQSWGEELNQVVLIVGYGTENGEDYWIVRNSWGKKWGEGGYSRLLRNVGMCGISLKSYYRIIEQFKYCQYQVTHPAIIGIDVIFQWDVGMIITMAKDKDLFNLKNVRHLILHQCVEFWRSMPLEIFVDDMYSVNEAVEPNNLLVESNFPSISIHFGVSQEGRLAQNKGSEKKHKRILVATELVNRGIHIKGVKVVINYDMPDSACTYLQRVGRAKEFEAVERAINFVSAGSNSDVLDHIVCMSIKSCRL</sequence>
<protein>
    <recommendedName>
        <fullName evidence="3">Helicase C-terminal domain-containing protein</fullName>
    </recommendedName>
</protein>
<name>A0ABR0CSI2_9LAMI</name>
<dbReference type="SMART" id="SM00490">
    <property type="entry name" value="HELICc"/>
    <property type="match status" value="1"/>
</dbReference>
<dbReference type="InterPro" id="IPR013128">
    <property type="entry name" value="Peptidase_C1A"/>
</dbReference>
<feature type="domain" description="Helicase C-terminal" evidence="3">
    <location>
        <begin position="401"/>
        <end position="540"/>
    </location>
</feature>
<keyword evidence="5" id="KW-1185">Reference proteome</keyword>